<dbReference type="Pfam" id="PF00109">
    <property type="entry name" value="ketoacyl-synt"/>
    <property type="match status" value="1"/>
</dbReference>
<gene>
    <name evidence="5" type="ORF">HMPREF1991_02997</name>
</gene>
<dbReference type="InterPro" id="IPR016039">
    <property type="entry name" value="Thiolase-like"/>
</dbReference>
<dbReference type="EMBL" id="JNGW01000129">
    <property type="protein sequence ID" value="KDR50973.1"/>
    <property type="molecule type" value="Genomic_DNA"/>
</dbReference>
<comment type="similarity">
    <text evidence="1 3">Belongs to the thiolase-like superfamily. Beta-ketoacyl-ACP synthases family.</text>
</comment>
<dbReference type="HOGENOM" id="CLU_467582_0_0_10"/>
<dbReference type="GO" id="GO:0006633">
    <property type="term" value="P:fatty acid biosynthetic process"/>
    <property type="evidence" value="ECO:0007669"/>
    <property type="project" value="TreeGrafter"/>
</dbReference>
<accession>A0A069QDK1</accession>
<evidence type="ECO:0000313" key="5">
    <source>
        <dbReference type="EMBL" id="KDR50973.1"/>
    </source>
</evidence>
<evidence type="ECO:0000256" key="3">
    <source>
        <dbReference type="RuleBase" id="RU003694"/>
    </source>
</evidence>
<dbReference type="InterPro" id="IPR014030">
    <property type="entry name" value="Ketoacyl_synth_N"/>
</dbReference>
<keyword evidence="6" id="KW-1185">Reference proteome</keyword>
<dbReference type="Gene3D" id="3.40.47.10">
    <property type="match status" value="1"/>
</dbReference>
<dbReference type="PANTHER" id="PTHR11712">
    <property type="entry name" value="POLYKETIDE SYNTHASE-RELATED"/>
    <property type="match status" value="1"/>
</dbReference>
<dbReference type="PROSITE" id="PS52004">
    <property type="entry name" value="KS3_2"/>
    <property type="match status" value="1"/>
</dbReference>
<feature type="domain" description="Ketosynthase family 3 (KS3)" evidence="4">
    <location>
        <begin position="49"/>
        <end position="399"/>
    </location>
</feature>
<dbReference type="GO" id="GO:0004315">
    <property type="term" value="F:3-oxoacyl-[acyl-carrier-protein] synthase activity"/>
    <property type="evidence" value="ECO:0007669"/>
    <property type="project" value="TreeGrafter"/>
</dbReference>
<protein>
    <submittedName>
        <fullName evidence="5">Beta-ketoacyl synthase protein</fullName>
    </submittedName>
</protein>
<name>A0A069QDK1_HOYLO</name>
<comment type="caution">
    <text evidence="5">The sequence shown here is derived from an EMBL/GenBank/DDBJ whole genome shotgun (WGS) entry which is preliminary data.</text>
</comment>
<dbReference type="AlphaFoldDB" id="A0A069QDK1"/>
<dbReference type="InterPro" id="IPR020841">
    <property type="entry name" value="PKS_Beta-ketoAc_synthase_dom"/>
</dbReference>
<dbReference type="SUPFAM" id="SSF53901">
    <property type="entry name" value="Thiolase-like"/>
    <property type="match status" value="2"/>
</dbReference>
<evidence type="ECO:0000259" key="4">
    <source>
        <dbReference type="PROSITE" id="PS52004"/>
    </source>
</evidence>
<evidence type="ECO:0000256" key="2">
    <source>
        <dbReference type="ARBA" id="ARBA00022679"/>
    </source>
</evidence>
<dbReference type="Pfam" id="PF02801">
    <property type="entry name" value="Ketoacyl-synt_C"/>
    <property type="match status" value="1"/>
</dbReference>
<evidence type="ECO:0000313" key="6">
    <source>
        <dbReference type="Proteomes" id="UP000027442"/>
    </source>
</evidence>
<dbReference type="eggNOG" id="COG0304">
    <property type="taxonomic scope" value="Bacteria"/>
</dbReference>
<dbReference type="InterPro" id="IPR014031">
    <property type="entry name" value="Ketoacyl_synth_C"/>
</dbReference>
<dbReference type="InterPro" id="IPR000794">
    <property type="entry name" value="Beta-ketoacyl_synthase"/>
</dbReference>
<dbReference type="Proteomes" id="UP000027442">
    <property type="component" value="Unassembled WGS sequence"/>
</dbReference>
<dbReference type="PATRIC" id="fig|1122985.7.peg.3099"/>
<proteinExistence type="inferred from homology"/>
<evidence type="ECO:0000256" key="1">
    <source>
        <dbReference type="ARBA" id="ARBA00008467"/>
    </source>
</evidence>
<organism evidence="5 6">
    <name type="scientific">Hoylesella loescheii DSM 19665 = JCM 12249 = ATCC 15930</name>
    <dbReference type="NCBI Taxonomy" id="1122985"/>
    <lineage>
        <taxon>Bacteria</taxon>
        <taxon>Pseudomonadati</taxon>
        <taxon>Bacteroidota</taxon>
        <taxon>Bacteroidia</taxon>
        <taxon>Bacteroidales</taxon>
        <taxon>Prevotellaceae</taxon>
        <taxon>Hoylesella</taxon>
    </lineage>
</organism>
<dbReference type="PANTHER" id="PTHR11712:SF336">
    <property type="entry name" value="3-OXOACYL-[ACYL-CARRIER-PROTEIN] SYNTHASE, MITOCHONDRIAL"/>
    <property type="match status" value="1"/>
</dbReference>
<keyword evidence="2 3" id="KW-0808">Transferase</keyword>
<reference evidence="5 6" key="1">
    <citation type="submission" date="2013-08" db="EMBL/GenBank/DDBJ databases">
        <authorList>
            <person name="Weinstock G."/>
            <person name="Sodergren E."/>
            <person name="Wylie T."/>
            <person name="Fulton L."/>
            <person name="Fulton R."/>
            <person name="Fronick C."/>
            <person name="O'Laughlin M."/>
            <person name="Godfrey J."/>
            <person name="Miner T."/>
            <person name="Herter B."/>
            <person name="Appelbaum E."/>
            <person name="Cordes M."/>
            <person name="Lek S."/>
            <person name="Wollam A."/>
            <person name="Pepin K.H."/>
            <person name="Palsikar V.B."/>
            <person name="Mitreva M."/>
            <person name="Wilson R.K."/>
        </authorList>
    </citation>
    <scope>NUCLEOTIDE SEQUENCE [LARGE SCALE GENOMIC DNA]</scope>
    <source>
        <strain evidence="5 6">ATCC 15930</strain>
    </source>
</reference>
<sequence>MPTKTPKRRGKSTAHLFNKQKMTHCIAHNISSPLGWTSEKNFAAVLQGPTQLTTHEGKWGLPQSFVASLFDDNAVEERFKSHVGDVGLPLSRFEMLVVLSVKQAAEQVKIDLGSRDVGIVIATTKGNVELLSPTNQPHIPRQRMLIAPSAEAIARALGNPNTPHVVCNACISGAHALLFAHHLLELGRYRQVVVCGCDVQSAFIVSGFQSFKAFSQAPCKPFDLYRDGLNLGEAAATMILSTTEPTTQRAWRIEGGAVRNDAYHISSPSKKGEGCYRALMSMGVDDAENLAFVSAHGTATPYNDEMEAKALHRAGLSDVPVNAFKGIYGHTMGAAGVLETILSMMAIEDGIVPPTMGFGELGVSKPLHISAQQQPTSKRSFVKMLSGFGGCNVAMRWQWAESEPDNNEMQGESYAQPMLTALRHVRITPQGVWIDGHVLPVDGTNSALLTALYKQWANDYPKFYKMDGLSRLAFVAGELLTKATAGQPSMALADNTAIVFVGNSGSLASDIKYQDTIRQADNFFPSPAHFVYTLPNIATGELAIRHNVYGETAFFIASQPDEAQIQTLLQTVAMDGEATHVLGGWLEYEADDHFEAQIALYVVGREE</sequence>